<reference evidence="4" key="1">
    <citation type="submission" date="2018-04" db="EMBL/GenBank/DDBJ databases">
        <authorList>
            <person name="Liu S."/>
            <person name="Wang Z."/>
            <person name="Li J."/>
        </authorList>
    </citation>
    <scope>NUCLEOTIDE SEQUENCE [LARGE SCALE GENOMIC DNA]</scope>
    <source>
        <strain evidence="4">S1194</strain>
    </source>
</reference>
<dbReference type="Pfam" id="PF10756">
    <property type="entry name" value="bPH_6"/>
    <property type="match status" value="1"/>
</dbReference>
<dbReference type="RefSeq" id="WP_108997188.1">
    <property type="nucleotide sequence ID" value="NZ_QEEX01000001.1"/>
</dbReference>
<proteinExistence type="predicted"/>
<feature type="transmembrane region" description="Helical" evidence="1">
    <location>
        <begin position="184"/>
        <end position="206"/>
    </location>
</feature>
<evidence type="ECO:0000256" key="1">
    <source>
        <dbReference type="SAM" id="Phobius"/>
    </source>
</evidence>
<feature type="transmembrane region" description="Helical" evidence="1">
    <location>
        <begin position="20"/>
        <end position="38"/>
    </location>
</feature>
<dbReference type="EMBL" id="QEEX01000001">
    <property type="protein sequence ID" value="PWB97188.1"/>
    <property type="molecule type" value="Genomic_DNA"/>
</dbReference>
<dbReference type="AlphaFoldDB" id="A0A2U1T013"/>
<evidence type="ECO:0000259" key="2">
    <source>
        <dbReference type="Pfam" id="PF10756"/>
    </source>
</evidence>
<keyword evidence="1" id="KW-1133">Transmembrane helix</keyword>
<evidence type="ECO:0000313" key="4">
    <source>
        <dbReference type="Proteomes" id="UP000244978"/>
    </source>
</evidence>
<dbReference type="InterPro" id="IPR019692">
    <property type="entry name" value="CFP-6_PH"/>
</dbReference>
<name>A0A2U1T013_9MICO</name>
<feature type="domain" description="Low molecular weight protein antigen 6 PH" evidence="2">
    <location>
        <begin position="63"/>
        <end position="125"/>
    </location>
</feature>
<gene>
    <name evidence="3" type="ORF">DF220_04560</name>
</gene>
<keyword evidence="1" id="KW-0472">Membrane</keyword>
<keyword evidence="4" id="KW-1185">Reference proteome</keyword>
<organism evidence="3 4">
    <name type="scientific">Homoserinimonas hongtaonis</name>
    <dbReference type="NCBI Taxonomy" id="2079791"/>
    <lineage>
        <taxon>Bacteria</taxon>
        <taxon>Bacillati</taxon>
        <taxon>Actinomycetota</taxon>
        <taxon>Actinomycetes</taxon>
        <taxon>Micrococcales</taxon>
        <taxon>Microbacteriaceae</taxon>
        <taxon>Homoserinimonas</taxon>
    </lineage>
</organism>
<keyword evidence="1" id="KW-0812">Transmembrane</keyword>
<sequence>MTTDSTARVFRSNFNRTLSIVLWAVAAAVSVGIVATGSSAGNSLWLLPTLAAAAAVVWVVLWRPHVRVDADGVTVANVSHSVEIPWPALIHLDVTYSLRVHVPGRAIAVSAAPAPGRMGGAVARRGTAPHGHRNGETVSVGELLTTDSGKAAALIRERWESLRDSGKIVAGEAENYPVRTRLDAVAVATLAVAALLVGASALLVGLQ</sequence>
<comment type="caution">
    <text evidence="3">The sequence shown here is derived from an EMBL/GenBank/DDBJ whole genome shotgun (WGS) entry which is preliminary data.</text>
</comment>
<evidence type="ECO:0000313" key="3">
    <source>
        <dbReference type="EMBL" id="PWB97188.1"/>
    </source>
</evidence>
<dbReference type="Proteomes" id="UP000244978">
    <property type="component" value="Unassembled WGS sequence"/>
</dbReference>
<feature type="transmembrane region" description="Helical" evidence="1">
    <location>
        <begin position="44"/>
        <end position="62"/>
    </location>
</feature>
<accession>A0A2U1T013</accession>
<protein>
    <recommendedName>
        <fullName evidence="2">Low molecular weight protein antigen 6 PH domain-containing protein</fullName>
    </recommendedName>
</protein>